<feature type="non-terminal residue" evidence="7">
    <location>
        <position position="1"/>
    </location>
</feature>
<dbReference type="PANTHER" id="PTHR18866:SF33">
    <property type="entry name" value="METHYLCROTONOYL-COA CARBOXYLASE SUBUNIT ALPHA, MITOCHONDRIAL-RELATED"/>
    <property type="match status" value="1"/>
</dbReference>
<dbReference type="InterPro" id="IPR016185">
    <property type="entry name" value="PreATP-grasp_dom_sf"/>
</dbReference>
<gene>
    <name evidence="7" type="ORF">S01H4_59404</name>
</gene>
<keyword evidence="2" id="KW-0547">Nucleotide-binding</keyword>
<dbReference type="EMBL" id="BART01034830">
    <property type="protein sequence ID" value="GAH08147.1"/>
    <property type="molecule type" value="Genomic_DNA"/>
</dbReference>
<dbReference type="InterPro" id="IPR011764">
    <property type="entry name" value="Biotin_carboxylation_dom"/>
</dbReference>
<dbReference type="PROSITE" id="PS50979">
    <property type="entry name" value="BC"/>
    <property type="match status" value="1"/>
</dbReference>
<keyword evidence="4" id="KW-0092">Biotin</keyword>
<dbReference type="InterPro" id="IPR005481">
    <property type="entry name" value="BC-like_N"/>
</dbReference>
<dbReference type="Pfam" id="PF00289">
    <property type="entry name" value="Biotin_carb_N"/>
    <property type="match status" value="1"/>
</dbReference>
<feature type="domain" description="Biotin carboxylation" evidence="6">
    <location>
        <begin position="1"/>
        <end position="203"/>
    </location>
</feature>
<dbReference type="Pfam" id="PF02786">
    <property type="entry name" value="CPSase_L_D2"/>
    <property type="match status" value="1"/>
</dbReference>
<dbReference type="AlphaFoldDB" id="X1CKA3"/>
<dbReference type="PANTHER" id="PTHR18866">
    <property type="entry name" value="CARBOXYLASE:PYRUVATE/ACETYL-COA/PROPIONYL-COA CARBOXYLASE"/>
    <property type="match status" value="1"/>
</dbReference>
<dbReference type="InterPro" id="IPR005479">
    <property type="entry name" value="CPAse_ATP-bd"/>
</dbReference>
<dbReference type="SUPFAM" id="SSF56059">
    <property type="entry name" value="Glutathione synthetase ATP-binding domain-like"/>
    <property type="match status" value="1"/>
</dbReference>
<evidence type="ECO:0000256" key="3">
    <source>
        <dbReference type="ARBA" id="ARBA00022840"/>
    </source>
</evidence>
<proteinExistence type="predicted"/>
<reference evidence="7" key="1">
    <citation type="journal article" date="2014" name="Front. Microbiol.">
        <title>High frequency of phylogenetically diverse reductive dehalogenase-homologous genes in deep subseafloor sedimentary metagenomes.</title>
        <authorList>
            <person name="Kawai M."/>
            <person name="Futagami T."/>
            <person name="Toyoda A."/>
            <person name="Takaki Y."/>
            <person name="Nishi S."/>
            <person name="Hori S."/>
            <person name="Arai W."/>
            <person name="Tsubouchi T."/>
            <person name="Morono Y."/>
            <person name="Uchiyama I."/>
            <person name="Ito T."/>
            <person name="Fujiyama A."/>
            <person name="Inagaki F."/>
            <person name="Takami H."/>
        </authorList>
    </citation>
    <scope>NUCLEOTIDE SEQUENCE</scope>
    <source>
        <strain evidence="7">Expedition CK06-06</strain>
    </source>
</reference>
<dbReference type="InterPro" id="IPR013815">
    <property type="entry name" value="ATP_grasp_subdomain_1"/>
</dbReference>
<evidence type="ECO:0000256" key="2">
    <source>
        <dbReference type="ARBA" id="ARBA00022741"/>
    </source>
</evidence>
<dbReference type="SUPFAM" id="SSF52440">
    <property type="entry name" value="PreATP-grasp domain"/>
    <property type="match status" value="1"/>
</dbReference>
<name>X1CKA3_9ZZZZ</name>
<dbReference type="GO" id="GO:0005524">
    <property type="term" value="F:ATP binding"/>
    <property type="evidence" value="ECO:0007669"/>
    <property type="project" value="UniProtKB-KW"/>
</dbReference>
<dbReference type="PROSITE" id="PS50975">
    <property type="entry name" value="ATP_GRASP"/>
    <property type="match status" value="1"/>
</dbReference>
<dbReference type="GO" id="GO:0016874">
    <property type="term" value="F:ligase activity"/>
    <property type="evidence" value="ECO:0007669"/>
    <property type="project" value="UniProtKB-KW"/>
</dbReference>
<dbReference type="FunFam" id="3.30.1490.20:FF:000003">
    <property type="entry name" value="acetyl-CoA carboxylase isoform X1"/>
    <property type="match status" value="1"/>
</dbReference>
<dbReference type="Gene3D" id="3.30.1490.20">
    <property type="entry name" value="ATP-grasp fold, A domain"/>
    <property type="match status" value="1"/>
</dbReference>
<dbReference type="PROSITE" id="PS00866">
    <property type="entry name" value="CPSASE_1"/>
    <property type="match status" value="1"/>
</dbReference>
<dbReference type="Gene3D" id="3.40.50.20">
    <property type="match status" value="1"/>
</dbReference>
<keyword evidence="3" id="KW-0067">ATP-binding</keyword>
<evidence type="ECO:0000259" key="5">
    <source>
        <dbReference type="PROSITE" id="PS50975"/>
    </source>
</evidence>
<evidence type="ECO:0008006" key="8">
    <source>
        <dbReference type="Google" id="ProtNLM"/>
    </source>
</evidence>
<feature type="non-terminal residue" evidence="7">
    <location>
        <position position="203"/>
    </location>
</feature>
<accession>X1CKA3</accession>
<evidence type="ECO:0000256" key="4">
    <source>
        <dbReference type="ARBA" id="ARBA00023267"/>
    </source>
</evidence>
<evidence type="ECO:0000256" key="1">
    <source>
        <dbReference type="ARBA" id="ARBA00022598"/>
    </source>
</evidence>
<dbReference type="GO" id="GO:0046872">
    <property type="term" value="F:metal ion binding"/>
    <property type="evidence" value="ECO:0007669"/>
    <property type="project" value="InterPro"/>
</dbReference>
<evidence type="ECO:0000259" key="6">
    <source>
        <dbReference type="PROSITE" id="PS50979"/>
    </source>
</evidence>
<protein>
    <recommendedName>
        <fullName evidence="8">Biotin carboxylation domain-containing protein</fullName>
    </recommendedName>
</protein>
<keyword evidence="1" id="KW-0436">Ligase</keyword>
<evidence type="ECO:0000313" key="7">
    <source>
        <dbReference type="EMBL" id="GAH08147.1"/>
    </source>
</evidence>
<dbReference type="InterPro" id="IPR011761">
    <property type="entry name" value="ATP-grasp"/>
</dbReference>
<organism evidence="7">
    <name type="scientific">marine sediment metagenome</name>
    <dbReference type="NCBI Taxonomy" id="412755"/>
    <lineage>
        <taxon>unclassified sequences</taxon>
        <taxon>metagenomes</taxon>
        <taxon>ecological metagenomes</taxon>
    </lineage>
</organism>
<comment type="caution">
    <text evidence="7">The sequence shown here is derived from an EMBL/GenBank/DDBJ whole genome shotgun (WGS) entry which is preliminary data.</text>
</comment>
<feature type="domain" description="ATP-grasp" evidence="5">
    <location>
        <begin position="93"/>
        <end position="144"/>
    </location>
</feature>
<dbReference type="InterPro" id="IPR050856">
    <property type="entry name" value="Biotin_carboxylase_complex"/>
</dbReference>
<sequence length="203" mass="21376">ATAVYSEADRSSLHVQSADEAVYVGAAPAGESYLNIDVIIQAAKDTGCEAIHPGYGFLAENAEFVLRCEEEGIVFIGPNSKAMKLVGDKIRSRLAMEKAGIPIIPGMKGDLQDPSKYISEAEIIGYPVMVKASAGGGGKGMRIVYKEADLRPALEAGKREAKAAFGNDSVYLGTTSFTSPISPAFSAVILSPVKKYCLALLSP</sequence>